<dbReference type="HOGENOM" id="CLU_2133727_0_0_1"/>
<reference key="3">
    <citation type="submission" date="2014-02" db="EMBL/GenBank/DDBJ databases">
        <title>A revised Fusarium graminearum genomic reference sequence using whole shotgun re-sequencing.</title>
        <authorList>
            <person name="King R."/>
            <person name="Urban M."/>
            <person name="Hassani-Pak K."/>
            <person name="Hammond-Kosack K."/>
        </authorList>
    </citation>
    <scope>NUCLEOTIDE SEQUENCE</scope>
    <source>
        <strain>PH-1</strain>
    </source>
</reference>
<evidence type="ECO:0000313" key="3">
    <source>
        <dbReference type="Proteomes" id="UP000070720"/>
    </source>
</evidence>
<reference evidence="2" key="5">
    <citation type="submission" date="2017-01" db="UniProtKB">
        <authorList>
            <consortium name="EnsemblFungi"/>
        </authorList>
    </citation>
    <scope>IDENTIFICATION</scope>
    <source>
        <strain evidence="2">PH-1 / ATCC MYA-4620 / FGSC 9075 / NRRL 31084</strain>
    </source>
</reference>
<gene>
    <name evidence="2" type="primary">FG03193.1</name>
    <name evidence="1" type="ORF">FGRAMPH1_01T12281</name>
</gene>
<accession>I1RHE4</accession>
<dbReference type="Proteomes" id="UP000070720">
    <property type="component" value="Chromosome 2"/>
</dbReference>
<dbReference type="RefSeq" id="XP_011322567.1">
    <property type="nucleotide sequence ID" value="XM_011324265.1"/>
</dbReference>
<dbReference type="AlphaFoldDB" id="I1RHE4"/>
<dbReference type="SUPFAM" id="SSF81383">
    <property type="entry name" value="F-box domain"/>
    <property type="match status" value="1"/>
</dbReference>
<evidence type="ECO:0000313" key="2">
    <source>
        <dbReference type="EnsemblFungi" id="CEF77944"/>
    </source>
</evidence>
<dbReference type="EMBL" id="HG970333">
    <property type="protein sequence ID" value="CEF77944.1"/>
    <property type="molecule type" value="Genomic_DNA"/>
</dbReference>
<evidence type="ECO:0000313" key="1">
    <source>
        <dbReference type="EMBL" id="CEF77944.1"/>
    </source>
</evidence>
<reference evidence="1 3" key="4">
    <citation type="journal article" date="2015" name="BMC Genomics">
        <title>The completed genome sequence of the pathogenic ascomycete fungus Fusarium graminearum.</title>
        <authorList>
            <person name="King R."/>
            <person name="Urban M."/>
            <person name="Hammond-Kosack M.C."/>
            <person name="Hassani-Pak K."/>
            <person name="Hammond-Kosack K.E."/>
        </authorList>
    </citation>
    <scope>NUCLEOTIDE SEQUENCE [LARGE SCALE GENOMIC DNA]</scope>
    <source>
        <strain evidence="3">ATCC MYA-4620 / CBS 123657 / FGSC 9075 / NRRL 31084 / PH-1</strain>
        <strain evidence="1">PH-1</strain>
    </source>
</reference>
<protein>
    <submittedName>
        <fullName evidence="1">Chromosome 2, complete genome</fullName>
    </submittedName>
</protein>
<organism evidence="2">
    <name type="scientific">Gibberella zeae (strain ATCC MYA-4620 / CBS 123657 / FGSC 9075 / NRRL 31084 / PH-1)</name>
    <name type="common">Wheat head blight fungus</name>
    <name type="synonym">Fusarium graminearum</name>
    <dbReference type="NCBI Taxonomy" id="229533"/>
    <lineage>
        <taxon>Eukaryota</taxon>
        <taxon>Fungi</taxon>
        <taxon>Dikarya</taxon>
        <taxon>Ascomycota</taxon>
        <taxon>Pezizomycotina</taxon>
        <taxon>Sordariomycetes</taxon>
        <taxon>Hypocreomycetidae</taxon>
        <taxon>Hypocreales</taxon>
        <taxon>Nectriaceae</taxon>
        <taxon>Fusarium</taxon>
    </lineage>
</organism>
<proteinExistence type="predicted"/>
<dbReference type="KEGG" id="fgr:FGSG_03193"/>
<dbReference type="EnsemblFungi" id="CEF77944">
    <property type="protein sequence ID" value="CEF77944"/>
    <property type="gene ID" value="FGRRES_03193"/>
</dbReference>
<reference evidence="2 3" key="2">
    <citation type="journal article" date="2010" name="Nature">
        <title>Comparative genomics reveals mobile pathogenicity chromosomes in Fusarium.</title>
        <authorList>
            <person name="Ma L.J."/>
            <person name="van der Does H.C."/>
            <person name="Borkovich K.A."/>
            <person name="Coleman J.J."/>
            <person name="Daboussi M.J."/>
            <person name="Di Pietro A."/>
            <person name="Dufresne M."/>
            <person name="Freitag M."/>
            <person name="Grabherr M."/>
            <person name="Henrissat B."/>
            <person name="Houterman P.M."/>
            <person name="Kang S."/>
            <person name="Shim W.B."/>
            <person name="Woloshuk C."/>
            <person name="Xie X."/>
            <person name="Xu J.R."/>
            <person name="Antoniw J."/>
            <person name="Baker S.E."/>
            <person name="Bluhm B.H."/>
            <person name="Breakspear A."/>
            <person name="Brown D.W."/>
            <person name="Butchko R.A."/>
            <person name="Chapman S."/>
            <person name="Coulson R."/>
            <person name="Coutinho P.M."/>
            <person name="Danchin E.G."/>
            <person name="Diener A."/>
            <person name="Gale L.R."/>
            <person name="Gardiner D.M."/>
            <person name="Goff S."/>
            <person name="Hammond-Kosack K.E."/>
            <person name="Hilburn K."/>
            <person name="Hua-Van A."/>
            <person name="Jonkers W."/>
            <person name="Kazan K."/>
            <person name="Kodira C.D."/>
            <person name="Koehrsen M."/>
            <person name="Kumar L."/>
            <person name="Lee Y.H."/>
            <person name="Li L."/>
            <person name="Manners J.M."/>
            <person name="Miranda-Saavedra D."/>
            <person name="Mukherjee M."/>
            <person name="Park G."/>
            <person name="Park J."/>
            <person name="Park S.Y."/>
            <person name="Proctor R.H."/>
            <person name="Regev A."/>
            <person name="Ruiz-Roldan M.C."/>
            <person name="Sain D."/>
            <person name="Sakthikumar S."/>
            <person name="Sykes S."/>
            <person name="Schwartz D.C."/>
            <person name="Turgeon B.G."/>
            <person name="Wapinski I."/>
            <person name="Yoder O."/>
            <person name="Young S."/>
            <person name="Zeng Q."/>
            <person name="Zhou S."/>
            <person name="Galagan J."/>
            <person name="Cuomo C.A."/>
            <person name="Kistler H.C."/>
            <person name="Rep M."/>
        </authorList>
    </citation>
    <scope>GENOME REANNOTATION</scope>
    <source>
        <strain evidence="3">ATCC MYA-4620 / CBS 123657 / FGSC 9075 / NRRL 31084 / PH-1</strain>
        <strain evidence="2">PH-1 / ATCC MYA-4620 / FGSC 9075 / NRRL 31084</strain>
    </source>
</reference>
<reference evidence="2 3" key="1">
    <citation type="journal article" date="2007" name="Science">
        <title>The Fusarium graminearum genome reveals a link between localized polymorphism and pathogen specialization.</title>
        <authorList>
            <person name="Cuomo C.A."/>
            <person name="Gueldener U."/>
            <person name="Xu J.-R."/>
            <person name="Trail F."/>
            <person name="Turgeon B.G."/>
            <person name="Di Pietro A."/>
            <person name="Walton J.D."/>
            <person name="Ma L.-J."/>
            <person name="Baker S.E."/>
            <person name="Rep M."/>
            <person name="Adam G."/>
            <person name="Antoniw J."/>
            <person name="Baldwin T."/>
            <person name="Calvo S.E."/>
            <person name="Chang Y.-L."/>
            <person name="DeCaprio D."/>
            <person name="Gale L.R."/>
            <person name="Gnerre S."/>
            <person name="Goswami R.S."/>
            <person name="Hammond-Kosack K."/>
            <person name="Harris L.J."/>
            <person name="Hilburn K."/>
            <person name="Kennell J.C."/>
            <person name="Kroken S."/>
            <person name="Magnuson J.K."/>
            <person name="Mannhaupt G."/>
            <person name="Mauceli E.W."/>
            <person name="Mewes H.-W."/>
            <person name="Mitterbauer R."/>
            <person name="Muehlbauer G."/>
            <person name="Muensterkoetter M."/>
            <person name="Nelson D."/>
            <person name="O'Donnell K."/>
            <person name="Ouellet T."/>
            <person name="Qi W."/>
            <person name="Quesneville H."/>
            <person name="Roncero M.I.G."/>
            <person name="Seong K.-Y."/>
            <person name="Tetko I.V."/>
            <person name="Urban M."/>
            <person name="Waalwijk C."/>
            <person name="Ward T.J."/>
            <person name="Yao J."/>
            <person name="Birren B.W."/>
            <person name="Kistler H.C."/>
        </authorList>
    </citation>
    <scope>NUCLEOTIDE SEQUENCE [LARGE SCALE GENOMIC DNA]</scope>
    <source>
        <strain evidence="3">ATCC MYA-4620 / CBS 123657 / FGSC 9075 / NRRL 31084 / PH-1</strain>
        <strain evidence="2">PH-1 / ATCC MYA-4620 / FGSC 9075 / NRRL 31084</strain>
    </source>
</reference>
<dbReference type="InterPro" id="IPR036047">
    <property type="entry name" value="F-box-like_dom_sf"/>
</dbReference>
<keyword evidence="3" id="KW-1185">Reference proteome</keyword>
<dbReference type="InParanoid" id="I1RHE4"/>
<sequence length="113" mass="13021">MSSKELQYGPLPEDEALYLWMQNRCSVSWPKVLPPELYQPPSPSPRPASPKQSTVVQNSYLLSLPLECLQQIILLLDIESVFQFRRTAIEYMEKGLSALCSCERPFWLPNTFD</sequence>
<dbReference type="VEuPathDB" id="FungiDB:FGRAMPH1_01G12281"/>
<name>I1RHE4_GIBZE</name>